<keyword evidence="3 7" id="KW-0819">tRNA processing</keyword>
<dbReference type="GO" id="GO:0032267">
    <property type="term" value="F:tRNA(Ile)-lysidine synthase activity"/>
    <property type="evidence" value="ECO:0007669"/>
    <property type="project" value="UniProtKB-EC"/>
</dbReference>
<dbReference type="HAMAP" id="MF_01161">
    <property type="entry name" value="tRNA_Ile_lys_synt"/>
    <property type="match status" value="1"/>
</dbReference>
<reference evidence="10" key="1">
    <citation type="submission" date="2020-11" db="EMBL/GenBank/DDBJ databases">
        <title>Nocardioides cynanchi sp. nov., isolated from soil of rhizosphere of Cynanchum wilfordii.</title>
        <authorList>
            <person name="Lee J.-S."/>
            <person name="Suh M.K."/>
            <person name="Kim J.-S."/>
        </authorList>
    </citation>
    <scope>NUCLEOTIDE SEQUENCE</scope>
    <source>
        <strain evidence="10">KCTC 19276</strain>
    </source>
</reference>
<keyword evidence="11" id="KW-1185">Reference proteome</keyword>
<dbReference type="Gene3D" id="3.40.50.620">
    <property type="entry name" value="HUPs"/>
    <property type="match status" value="1"/>
</dbReference>
<dbReference type="NCBIfam" id="TIGR02432">
    <property type="entry name" value="lysidine_TilS_N"/>
    <property type="match status" value="1"/>
</dbReference>
<accession>A0A930VK80</accession>
<evidence type="ECO:0000259" key="8">
    <source>
        <dbReference type="Pfam" id="PF01171"/>
    </source>
</evidence>
<evidence type="ECO:0000256" key="3">
    <source>
        <dbReference type="ARBA" id="ARBA00022694"/>
    </source>
</evidence>
<organism evidence="10 11">
    <name type="scientific">Nocardioides agariphilus</name>
    <dbReference type="NCBI Taxonomy" id="433664"/>
    <lineage>
        <taxon>Bacteria</taxon>
        <taxon>Bacillati</taxon>
        <taxon>Actinomycetota</taxon>
        <taxon>Actinomycetes</taxon>
        <taxon>Propionibacteriales</taxon>
        <taxon>Nocardioidaceae</taxon>
        <taxon>Nocardioides</taxon>
    </lineage>
</organism>
<comment type="subcellular location">
    <subcellularLocation>
        <location evidence="7">Cytoplasm</location>
    </subcellularLocation>
</comment>
<dbReference type="RefSeq" id="WP_194696323.1">
    <property type="nucleotide sequence ID" value="NZ_JADKPO010000012.1"/>
</dbReference>
<dbReference type="InterPro" id="IPR015262">
    <property type="entry name" value="tRNA_Ile_lys_synt_subst-bd"/>
</dbReference>
<dbReference type="Gene3D" id="1.20.59.20">
    <property type="match status" value="1"/>
</dbReference>
<dbReference type="AlphaFoldDB" id="A0A930VK80"/>
<keyword evidence="1 7" id="KW-0963">Cytoplasm</keyword>
<comment type="function">
    <text evidence="7">Ligates lysine onto the cytidine present at position 34 of the AUA codon-specific tRNA(Ile) that contains the anticodon CAU, in an ATP-dependent manner. Cytidine is converted to lysidine, thus changing the amino acid specificity of the tRNA from methionine to isoleucine.</text>
</comment>
<evidence type="ECO:0000256" key="4">
    <source>
        <dbReference type="ARBA" id="ARBA00022741"/>
    </source>
</evidence>
<feature type="domain" description="tRNA(Ile)-lysidine/2-thiocytidine synthase N-terminal" evidence="8">
    <location>
        <begin position="29"/>
        <end position="204"/>
    </location>
</feature>
<keyword evidence="5 7" id="KW-0067">ATP-binding</keyword>
<dbReference type="CDD" id="cd01992">
    <property type="entry name" value="TilS_N"/>
    <property type="match status" value="1"/>
</dbReference>
<evidence type="ECO:0000256" key="1">
    <source>
        <dbReference type="ARBA" id="ARBA00022490"/>
    </source>
</evidence>
<gene>
    <name evidence="7 10" type="primary">tilS</name>
    <name evidence="10" type="ORF">ISU10_10340</name>
</gene>
<evidence type="ECO:0000259" key="9">
    <source>
        <dbReference type="Pfam" id="PF09179"/>
    </source>
</evidence>
<evidence type="ECO:0000256" key="7">
    <source>
        <dbReference type="HAMAP-Rule" id="MF_01161"/>
    </source>
</evidence>
<comment type="similarity">
    <text evidence="7">Belongs to the tRNA(Ile)-lysidine synthase family.</text>
</comment>
<dbReference type="InterPro" id="IPR011063">
    <property type="entry name" value="TilS/TtcA_N"/>
</dbReference>
<dbReference type="PANTHER" id="PTHR43033:SF1">
    <property type="entry name" value="TRNA(ILE)-LYSIDINE SYNTHASE-RELATED"/>
    <property type="match status" value="1"/>
</dbReference>
<dbReference type="PANTHER" id="PTHR43033">
    <property type="entry name" value="TRNA(ILE)-LYSIDINE SYNTHASE-RELATED"/>
    <property type="match status" value="1"/>
</dbReference>
<dbReference type="GO" id="GO:0005524">
    <property type="term" value="F:ATP binding"/>
    <property type="evidence" value="ECO:0007669"/>
    <property type="project" value="UniProtKB-UniRule"/>
</dbReference>
<feature type="binding site" evidence="7">
    <location>
        <begin position="34"/>
        <end position="39"/>
    </location>
    <ligand>
        <name>ATP</name>
        <dbReference type="ChEBI" id="CHEBI:30616"/>
    </ligand>
</feature>
<name>A0A930VK80_9ACTN</name>
<dbReference type="SUPFAM" id="SSF52402">
    <property type="entry name" value="Adenine nucleotide alpha hydrolases-like"/>
    <property type="match status" value="1"/>
</dbReference>
<comment type="domain">
    <text evidence="7">The N-terminal region contains the highly conserved SGGXDS motif, predicted to be a P-loop motif involved in ATP binding.</text>
</comment>
<dbReference type="GO" id="GO:0006400">
    <property type="term" value="P:tRNA modification"/>
    <property type="evidence" value="ECO:0007669"/>
    <property type="project" value="UniProtKB-UniRule"/>
</dbReference>
<protein>
    <recommendedName>
        <fullName evidence="7">tRNA(Ile)-lysidine synthase</fullName>
        <ecNumber evidence="7">6.3.4.19</ecNumber>
    </recommendedName>
    <alternativeName>
        <fullName evidence="7">tRNA(Ile)-2-lysyl-cytidine synthase</fullName>
    </alternativeName>
    <alternativeName>
        <fullName evidence="7">tRNA(Ile)-lysidine synthetase</fullName>
    </alternativeName>
</protein>
<dbReference type="InterPro" id="IPR012795">
    <property type="entry name" value="tRNA_Ile_lys_synt_N"/>
</dbReference>
<proteinExistence type="inferred from homology"/>
<evidence type="ECO:0000256" key="2">
    <source>
        <dbReference type="ARBA" id="ARBA00022598"/>
    </source>
</evidence>
<dbReference type="InterPro" id="IPR012094">
    <property type="entry name" value="tRNA_Ile_lys_synt"/>
</dbReference>
<dbReference type="EC" id="6.3.4.19" evidence="7"/>
<dbReference type="GO" id="GO:0005737">
    <property type="term" value="C:cytoplasm"/>
    <property type="evidence" value="ECO:0007669"/>
    <property type="project" value="UniProtKB-SubCell"/>
</dbReference>
<dbReference type="Pfam" id="PF01171">
    <property type="entry name" value="ATP_bind_3"/>
    <property type="match status" value="1"/>
</dbReference>
<dbReference type="SUPFAM" id="SSF82829">
    <property type="entry name" value="MesJ substrate recognition domain-like"/>
    <property type="match status" value="1"/>
</dbReference>
<sequence>MSGPDPAVAATRVAVRRVLAAAGPGSAPVLVACSGGADSLALLTATLFEARDAPWRVVGVTVDHGLHDTSAEVATQVVGQMAALGADETASIRVSVEGAGQGLEAAARQARYAVLEELAERYAAGVVLLGHTRDDQAETVLLGLARGSGARSLAGMRREFGVFRRPLLDLTRAQTEQACRAQGIEWWDDPANDDPRFTRSRVRHTVLPLLESELGPGVAATLARTADLLRADVELLDELARSSYSALDGRLAVEALTALAPALRTRVLRLAAVSAGARDAELFLEHVRALDALLTDWHGQGPVDLPGHVRGLRRDGVLVFERA</sequence>
<dbReference type="Pfam" id="PF09179">
    <property type="entry name" value="TilS"/>
    <property type="match status" value="1"/>
</dbReference>
<comment type="catalytic activity">
    <reaction evidence="6 7">
        <text>cytidine(34) in tRNA(Ile2) + L-lysine + ATP = lysidine(34) in tRNA(Ile2) + AMP + diphosphate + H(+)</text>
        <dbReference type="Rhea" id="RHEA:43744"/>
        <dbReference type="Rhea" id="RHEA-COMP:10625"/>
        <dbReference type="Rhea" id="RHEA-COMP:10670"/>
        <dbReference type="ChEBI" id="CHEBI:15378"/>
        <dbReference type="ChEBI" id="CHEBI:30616"/>
        <dbReference type="ChEBI" id="CHEBI:32551"/>
        <dbReference type="ChEBI" id="CHEBI:33019"/>
        <dbReference type="ChEBI" id="CHEBI:82748"/>
        <dbReference type="ChEBI" id="CHEBI:83665"/>
        <dbReference type="ChEBI" id="CHEBI:456215"/>
        <dbReference type="EC" id="6.3.4.19"/>
    </reaction>
</comment>
<keyword evidence="2 7" id="KW-0436">Ligase</keyword>
<evidence type="ECO:0000313" key="10">
    <source>
        <dbReference type="EMBL" id="MBF4768167.1"/>
    </source>
</evidence>
<dbReference type="InterPro" id="IPR014729">
    <property type="entry name" value="Rossmann-like_a/b/a_fold"/>
</dbReference>
<dbReference type="EMBL" id="JADKPO010000012">
    <property type="protein sequence ID" value="MBF4768167.1"/>
    <property type="molecule type" value="Genomic_DNA"/>
</dbReference>
<keyword evidence="4 7" id="KW-0547">Nucleotide-binding</keyword>
<comment type="caution">
    <text evidence="10">The sequence shown here is derived from an EMBL/GenBank/DDBJ whole genome shotgun (WGS) entry which is preliminary data.</text>
</comment>
<dbReference type="Proteomes" id="UP000660668">
    <property type="component" value="Unassembled WGS sequence"/>
</dbReference>
<feature type="domain" description="tRNA(Ile)-lysidine synthase substrate-binding" evidence="9">
    <location>
        <begin position="251"/>
        <end position="314"/>
    </location>
</feature>
<evidence type="ECO:0000313" key="11">
    <source>
        <dbReference type="Proteomes" id="UP000660668"/>
    </source>
</evidence>
<evidence type="ECO:0000256" key="6">
    <source>
        <dbReference type="ARBA" id="ARBA00048539"/>
    </source>
</evidence>
<evidence type="ECO:0000256" key="5">
    <source>
        <dbReference type="ARBA" id="ARBA00022840"/>
    </source>
</evidence>